<name>A0A6P1M9H9_9BACT</name>
<dbReference type="AlphaFoldDB" id="A0A6P1M9H9"/>
<reference evidence="1 2" key="1">
    <citation type="submission" date="2020-01" db="EMBL/GenBank/DDBJ databases">
        <title>Ponticoccus aerotolerans gen. nov., sp. nov., an anaerobic bacterium and proposal of Ponticoccusceae fam. nov., Ponticoccusles ord. nov. and Ponticoccuse classis nov. in the phylum Kiritimatiellaeota.</title>
        <authorList>
            <person name="Zhou L.Y."/>
            <person name="Du Z.J."/>
        </authorList>
    </citation>
    <scope>NUCLEOTIDE SEQUENCE [LARGE SCALE GENOMIC DNA]</scope>
    <source>
        <strain evidence="1 2">S-5007</strain>
    </source>
</reference>
<proteinExistence type="predicted"/>
<accession>A0A6P1M9H9</accession>
<evidence type="ECO:0008006" key="3">
    <source>
        <dbReference type="Google" id="ProtNLM"/>
    </source>
</evidence>
<dbReference type="KEGG" id="taer:GT409_04450"/>
<dbReference type="RefSeq" id="WP_160627333.1">
    <property type="nucleotide sequence ID" value="NZ_CP047593.1"/>
</dbReference>
<keyword evidence="2" id="KW-1185">Reference proteome</keyword>
<dbReference type="EMBL" id="CP047593">
    <property type="protein sequence ID" value="QHI68728.1"/>
    <property type="molecule type" value="Genomic_DNA"/>
</dbReference>
<protein>
    <recommendedName>
        <fullName evidence="3">Lipoprotein</fullName>
    </recommendedName>
</protein>
<evidence type="ECO:0000313" key="2">
    <source>
        <dbReference type="Proteomes" id="UP000464954"/>
    </source>
</evidence>
<gene>
    <name evidence="1" type="ORF">GT409_04450</name>
</gene>
<dbReference type="Proteomes" id="UP000464954">
    <property type="component" value="Chromosome"/>
</dbReference>
<organism evidence="1 2">
    <name type="scientific">Tichowtungia aerotolerans</name>
    <dbReference type="NCBI Taxonomy" id="2697043"/>
    <lineage>
        <taxon>Bacteria</taxon>
        <taxon>Pseudomonadati</taxon>
        <taxon>Kiritimatiellota</taxon>
        <taxon>Tichowtungiia</taxon>
        <taxon>Tichowtungiales</taxon>
        <taxon>Tichowtungiaceae</taxon>
        <taxon>Tichowtungia</taxon>
    </lineage>
</organism>
<evidence type="ECO:0000313" key="1">
    <source>
        <dbReference type="EMBL" id="QHI68728.1"/>
    </source>
</evidence>
<sequence length="199" mass="21890">MNKGLALIFLILLVGCKTMPSKEVLGAPKTTPVVQELESATTNITGKTYSFNIPLDVTAESSGHMDLYSFKWGPNTNDVCLLFTVNPDNMKFIYDKMASDFEEGMQDLPPTSSFQKNQTDVTLGFFKGIETEFIIDHSSTGRKIKTYFFDLNDGTSDWFGQLLISDSSDAIKKAHDIIKNANPLANQNTHSITASGGSK</sequence>
<dbReference type="PROSITE" id="PS51257">
    <property type="entry name" value="PROKAR_LIPOPROTEIN"/>
    <property type="match status" value="1"/>
</dbReference>